<dbReference type="RefSeq" id="WP_032059673.1">
    <property type="nucleotide sequence ID" value="NZ_JEXD01000026.1"/>
</dbReference>
<evidence type="ECO:0000313" key="2">
    <source>
        <dbReference type="Proteomes" id="UP000021108"/>
    </source>
</evidence>
<sequence>MEEQIKGAEPLENERHEKFCQEYIANPKLRISEAGLAAGYEKRQNAWDVFKRQDVQDRIAYLNLERMADLRVDQYMVIKNLRDIAEQAMAEREFSAANKANELLGKHMNMFTDKVQHEHSGKVDIKQLGDDDLDKRIKELENKVMQNDKRGEA</sequence>
<evidence type="ECO:0000313" key="1">
    <source>
        <dbReference type="EMBL" id="EXC06252.1"/>
    </source>
</evidence>
<protein>
    <submittedName>
        <fullName evidence="1">Terminase small subunit</fullName>
    </submittedName>
</protein>
<dbReference type="AlphaFoldDB" id="A0A009PVL2"/>
<dbReference type="EMBL" id="JEXD01000026">
    <property type="protein sequence ID" value="EXC06252.1"/>
    <property type="molecule type" value="Genomic_DNA"/>
</dbReference>
<dbReference type="InterPro" id="IPR038713">
    <property type="entry name" value="Terminase_Gp1_N_sf"/>
</dbReference>
<reference evidence="1 2" key="1">
    <citation type="submission" date="2014-02" db="EMBL/GenBank/DDBJ databases">
        <title>Comparative genomics and transcriptomics to identify genetic mechanisms underlying the emergence of carbapenem resistant Acinetobacter baumannii (CRAb).</title>
        <authorList>
            <person name="Harris A.D."/>
            <person name="Johnson K.J."/>
            <person name="George J."/>
            <person name="Shefchek K."/>
            <person name="Daugherty S.C."/>
            <person name="Parankush S."/>
            <person name="Sadzewicz L."/>
            <person name="Tallon L."/>
            <person name="Sengamalay N."/>
            <person name="Hazen T.H."/>
            <person name="Rasko D.A."/>
        </authorList>
    </citation>
    <scope>NUCLEOTIDE SEQUENCE [LARGE SCALE GENOMIC DNA]</scope>
    <source>
        <strain evidence="1 2">625974</strain>
    </source>
</reference>
<organism evidence="1 2">
    <name type="scientific">Acinetobacter baumannii 625974</name>
    <dbReference type="NCBI Taxonomy" id="1310607"/>
    <lineage>
        <taxon>Bacteria</taxon>
        <taxon>Pseudomonadati</taxon>
        <taxon>Pseudomonadota</taxon>
        <taxon>Gammaproteobacteria</taxon>
        <taxon>Moraxellales</taxon>
        <taxon>Moraxellaceae</taxon>
        <taxon>Acinetobacter</taxon>
        <taxon>Acinetobacter calcoaceticus/baumannii complex</taxon>
    </lineage>
</organism>
<comment type="caution">
    <text evidence="1">The sequence shown here is derived from an EMBL/GenBank/DDBJ whole genome shotgun (WGS) entry which is preliminary data.</text>
</comment>
<dbReference type="PATRIC" id="fig|1310607.3.peg.2671"/>
<dbReference type="Pfam" id="PF03592">
    <property type="entry name" value="Terminase_2"/>
    <property type="match status" value="1"/>
</dbReference>
<dbReference type="InterPro" id="IPR005335">
    <property type="entry name" value="Terminase_ssu"/>
</dbReference>
<dbReference type="Gene3D" id="1.10.10.1400">
    <property type="entry name" value="Terminase, small subunit, N-terminal DNA-binding domain, HTH motif"/>
    <property type="match status" value="1"/>
</dbReference>
<proteinExistence type="predicted"/>
<gene>
    <name evidence="1" type="ORF">J506_2761</name>
</gene>
<dbReference type="GO" id="GO:0051276">
    <property type="term" value="P:chromosome organization"/>
    <property type="evidence" value="ECO:0007669"/>
    <property type="project" value="InterPro"/>
</dbReference>
<dbReference type="Proteomes" id="UP000021108">
    <property type="component" value="Unassembled WGS sequence"/>
</dbReference>
<name>A0A009PVL2_ACIBA</name>
<accession>A0A009PVL2</accession>